<dbReference type="RefSeq" id="WP_169585580.1">
    <property type="nucleotide sequence ID" value="NZ_VCQU01000002.1"/>
</dbReference>
<dbReference type="InterPro" id="IPR051794">
    <property type="entry name" value="PG_Endopeptidase_C40"/>
</dbReference>
<evidence type="ECO:0000256" key="1">
    <source>
        <dbReference type="ARBA" id="ARBA00007074"/>
    </source>
</evidence>
<evidence type="ECO:0000259" key="6">
    <source>
        <dbReference type="PROSITE" id="PS51935"/>
    </source>
</evidence>
<feature type="chain" id="PRO_5033005446" evidence="5">
    <location>
        <begin position="34"/>
        <end position="181"/>
    </location>
</feature>
<reference evidence="7 8" key="1">
    <citation type="submission" date="2019-05" db="EMBL/GenBank/DDBJ databases">
        <authorList>
            <person name="Lee S.D."/>
        </authorList>
    </citation>
    <scope>NUCLEOTIDE SEQUENCE [LARGE SCALE GENOMIC DNA]</scope>
    <source>
        <strain evidence="7 8">YC2-7</strain>
    </source>
</reference>
<keyword evidence="3" id="KW-0378">Hydrolase</keyword>
<dbReference type="Gene3D" id="3.90.1720.10">
    <property type="entry name" value="endopeptidase domain like (from Nostoc punctiforme)"/>
    <property type="match status" value="1"/>
</dbReference>
<dbReference type="EMBL" id="VCQU01000002">
    <property type="protein sequence ID" value="NMN94858.1"/>
    <property type="molecule type" value="Genomic_DNA"/>
</dbReference>
<keyword evidence="2" id="KW-0645">Protease</keyword>
<dbReference type="SUPFAM" id="SSF54001">
    <property type="entry name" value="Cysteine proteinases"/>
    <property type="match status" value="1"/>
</dbReference>
<dbReference type="GO" id="GO:0006508">
    <property type="term" value="P:proteolysis"/>
    <property type="evidence" value="ECO:0007669"/>
    <property type="project" value="UniProtKB-KW"/>
</dbReference>
<organism evidence="7 8">
    <name type="scientific">Antrihabitans stalactiti</name>
    <dbReference type="NCBI Taxonomy" id="2584121"/>
    <lineage>
        <taxon>Bacteria</taxon>
        <taxon>Bacillati</taxon>
        <taxon>Actinomycetota</taxon>
        <taxon>Actinomycetes</taxon>
        <taxon>Mycobacteriales</taxon>
        <taxon>Nocardiaceae</taxon>
        <taxon>Antrihabitans</taxon>
    </lineage>
</organism>
<protein>
    <submittedName>
        <fullName evidence="7">NlpC/P60 family protein</fullName>
    </submittedName>
</protein>
<evidence type="ECO:0000256" key="5">
    <source>
        <dbReference type="SAM" id="SignalP"/>
    </source>
</evidence>
<dbReference type="InterPro" id="IPR038765">
    <property type="entry name" value="Papain-like_cys_pep_sf"/>
</dbReference>
<dbReference type="GO" id="GO:0008234">
    <property type="term" value="F:cysteine-type peptidase activity"/>
    <property type="evidence" value="ECO:0007669"/>
    <property type="project" value="UniProtKB-KW"/>
</dbReference>
<keyword evidence="5" id="KW-0732">Signal</keyword>
<evidence type="ECO:0000313" key="8">
    <source>
        <dbReference type="Proteomes" id="UP000535543"/>
    </source>
</evidence>
<evidence type="ECO:0000256" key="2">
    <source>
        <dbReference type="ARBA" id="ARBA00022670"/>
    </source>
</evidence>
<dbReference type="InterPro" id="IPR000064">
    <property type="entry name" value="NLP_P60_dom"/>
</dbReference>
<evidence type="ECO:0000256" key="4">
    <source>
        <dbReference type="ARBA" id="ARBA00022807"/>
    </source>
</evidence>
<evidence type="ECO:0000313" key="7">
    <source>
        <dbReference type="EMBL" id="NMN94858.1"/>
    </source>
</evidence>
<feature type="signal peptide" evidence="5">
    <location>
        <begin position="1"/>
        <end position="33"/>
    </location>
</feature>
<dbReference type="Proteomes" id="UP000535543">
    <property type="component" value="Unassembled WGS sequence"/>
</dbReference>
<reference evidence="7 8" key="2">
    <citation type="submission" date="2020-06" db="EMBL/GenBank/DDBJ databases">
        <title>Antribacter stalactiti gen. nov., sp. nov., a new member of the family Nacardiaceae isolated from a cave.</title>
        <authorList>
            <person name="Kim I.S."/>
        </authorList>
    </citation>
    <scope>NUCLEOTIDE SEQUENCE [LARGE SCALE GENOMIC DNA]</scope>
    <source>
        <strain evidence="7 8">YC2-7</strain>
    </source>
</reference>
<proteinExistence type="inferred from homology"/>
<keyword evidence="8" id="KW-1185">Reference proteome</keyword>
<sequence length="181" mass="18299">MASLSSHRQARRAAVAGAIALGAMILPATPALADPVTVPGIGTFDVPFAVPPLPPIPGVPTPFAAPIISAGEQALQAAQSKLGSPYVWGATGPNAFDCSGLVMWAYNQVGVGLPRTSESQAGAGYAVSVDDLRPGDIVIYNGGGHAALYAGDGNIIHASTSGTPVQYAPLHSMAIYAARRI</sequence>
<dbReference type="Pfam" id="PF00877">
    <property type="entry name" value="NLPC_P60"/>
    <property type="match status" value="1"/>
</dbReference>
<name>A0A848KBG9_9NOCA</name>
<feature type="domain" description="NlpC/P60" evidence="6">
    <location>
        <begin position="68"/>
        <end position="181"/>
    </location>
</feature>
<dbReference type="PANTHER" id="PTHR47359:SF3">
    <property type="entry name" value="NLP_P60 DOMAIN-CONTAINING PROTEIN-RELATED"/>
    <property type="match status" value="1"/>
</dbReference>
<dbReference type="AlphaFoldDB" id="A0A848KBG9"/>
<comment type="similarity">
    <text evidence="1">Belongs to the peptidase C40 family.</text>
</comment>
<gene>
    <name evidence="7" type="ORF">FGL95_07395</name>
</gene>
<evidence type="ECO:0000256" key="3">
    <source>
        <dbReference type="ARBA" id="ARBA00022801"/>
    </source>
</evidence>
<keyword evidence="4" id="KW-0788">Thiol protease</keyword>
<dbReference type="PROSITE" id="PS51935">
    <property type="entry name" value="NLPC_P60"/>
    <property type="match status" value="1"/>
</dbReference>
<comment type="caution">
    <text evidence="7">The sequence shown here is derived from an EMBL/GenBank/DDBJ whole genome shotgun (WGS) entry which is preliminary data.</text>
</comment>
<accession>A0A848KBG9</accession>
<dbReference type="PANTHER" id="PTHR47359">
    <property type="entry name" value="PEPTIDOGLYCAN DL-ENDOPEPTIDASE CWLO"/>
    <property type="match status" value="1"/>
</dbReference>